<proteinExistence type="inferred from homology"/>
<organism evidence="12 13">
    <name type="scientific">Chryseosolibacter histidini</name>
    <dbReference type="NCBI Taxonomy" id="2782349"/>
    <lineage>
        <taxon>Bacteria</taxon>
        <taxon>Pseudomonadati</taxon>
        <taxon>Bacteroidota</taxon>
        <taxon>Cytophagia</taxon>
        <taxon>Cytophagales</taxon>
        <taxon>Chryseotaleaceae</taxon>
        <taxon>Chryseosolibacter</taxon>
    </lineage>
</organism>
<name>A0AAP2DK67_9BACT</name>
<dbReference type="NCBIfam" id="TIGR00077">
    <property type="entry name" value="lspA"/>
    <property type="match status" value="1"/>
</dbReference>
<dbReference type="RefSeq" id="WP_254163473.1">
    <property type="nucleotide sequence ID" value="NZ_JAHESF010000010.1"/>
</dbReference>
<evidence type="ECO:0000256" key="8">
    <source>
        <dbReference type="ARBA" id="ARBA00023136"/>
    </source>
</evidence>
<keyword evidence="5 9" id="KW-0064">Aspartyl protease</keyword>
<dbReference type="GO" id="GO:0004190">
    <property type="term" value="F:aspartic-type endopeptidase activity"/>
    <property type="evidence" value="ECO:0007669"/>
    <property type="project" value="UniProtKB-UniRule"/>
</dbReference>
<dbReference type="EC" id="3.4.23.36" evidence="9"/>
<evidence type="ECO:0000256" key="9">
    <source>
        <dbReference type="HAMAP-Rule" id="MF_00161"/>
    </source>
</evidence>
<evidence type="ECO:0000256" key="11">
    <source>
        <dbReference type="RuleBase" id="RU004181"/>
    </source>
</evidence>
<dbReference type="GO" id="GO:0005886">
    <property type="term" value="C:plasma membrane"/>
    <property type="evidence" value="ECO:0007669"/>
    <property type="project" value="UniProtKB-SubCell"/>
</dbReference>
<evidence type="ECO:0000256" key="2">
    <source>
        <dbReference type="ARBA" id="ARBA00022475"/>
    </source>
</evidence>
<sequence>MNVKGIFRILLVFALLSMNVGCDQISKKIVRARVADDERIGLLNHYVTLTRIENKGAFLSLGSSLSPALQVTLLTFLPLAVLVLALVYVLTRKELSSLSLTGICFVVGGGIGNIYDRIVYGSVTDFLHINFVIFQTGIFNMADVSIMTGMLFVLLDAYLKDMKRSRSSLGS</sequence>
<comment type="catalytic activity">
    <reaction evidence="9 10">
        <text>Release of signal peptides from bacterial membrane prolipoproteins. Hydrolyzes -Xaa-Yaa-Zaa-|-(S,diacylglyceryl)Cys-, in which Xaa is hydrophobic (preferably Leu), and Yaa (Ala or Ser) and Zaa (Gly or Ala) have small, neutral side chains.</text>
        <dbReference type="EC" id="3.4.23.36"/>
    </reaction>
</comment>
<evidence type="ECO:0000256" key="5">
    <source>
        <dbReference type="ARBA" id="ARBA00022750"/>
    </source>
</evidence>
<feature type="active site" evidence="9">
    <location>
        <position position="143"/>
    </location>
</feature>
<feature type="transmembrane region" description="Helical" evidence="9">
    <location>
        <begin position="68"/>
        <end position="90"/>
    </location>
</feature>
<evidence type="ECO:0000256" key="1">
    <source>
        <dbReference type="ARBA" id="ARBA00006139"/>
    </source>
</evidence>
<dbReference type="GO" id="GO:0006508">
    <property type="term" value="P:proteolysis"/>
    <property type="evidence" value="ECO:0007669"/>
    <property type="project" value="UniProtKB-KW"/>
</dbReference>
<keyword evidence="4 9" id="KW-0812">Transmembrane</keyword>
<dbReference type="InterPro" id="IPR001872">
    <property type="entry name" value="Peptidase_A8"/>
</dbReference>
<feature type="transmembrane region" description="Helical" evidence="9">
    <location>
        <begin position="127"/>
        <end position="159"/>
    </location>
</feature>
<evidence type="ECO:0000256" key="10">
    <source>
        <dbReference type="RuleBase" id="RU000594"/>
    </source>
</evidence>
<keyword evidence="6 9" id="KW-0378">Hydrolase</keyword>
<comment type="caution">
    <text evidence="9">Lacks conserved residue(s) required for the propagation of feature annotation.</text>
</comment>
<dbReference type="PROSITE" id="PS00855">
    <property type="entry name" value="SPASE_II"/>
    <property type="match status" value="1"/>
</dbReference>
<dbReference type="Proteomes" id="UP001319200">
    <property type="component" value="Unassembled WGS sequence"/>
</dbReference>
<evidence type="ECO:0000256" key="6">
    <source>
        <dbReference type="ARBA" id="ARBA00022801"/>
    </source>
</evidence>
<dbReference type="PRINTS" id="PR00781">
    <property type="entry name" value="LIPOSIGPTASE"/>
</dbReference>
<keyword evidence="8 9" id="KW-0472">Membrane</keyword>
<accession>A0AAP2DK67</accession>
<comment type="similarity">
    <text evidence="1 9 11">Belongs to the peptidase A8 family.</text>
</comment>
<gene>
    <name evidence="9 12" type="primary">lspA</name>
    <name evidence="12" type="ORF">KK083_11985</name>
</gene>
<comment type="subcellular location">
    <subcellularLocation>
        <location evidence="9">Cell membrane</location>
        <topology evidence="9">Multi-pass membrane protein</topology>
    </subcellularLocation>
</comment>
<evidence type="ECO:0000256" key="4">
    <source>
        <dbReference type="ARBA" id="ARBA00022692"/>
    </source>
</evidence>
<comment type="function">
    <text evidence="9 10">This protein specifically catalyzes the removal of signal peptides from prolipoproteins.</text>
</comment>
<protein>
    <recommendedName>
        <fullName evidence="9">Lipoprotein signal peptidase</fullName>
        <ecNumber evidence="9">3.4.23.36</ecNumber>
    </recommendedName>
    <alternativeName>
        <fullName evidence="9">Prolipoprotein signal peptidase</fullName>
    </alternativeName>
    <alternativeName>
        <fullName evidence="9">Signal peptidase II</fullName>
        <shortName evidence="9">SPase II</shortName>
    </alternativeName>
</protein>
<dbReference type="Pfam" id="PF01252">
    <property type="entry name" value="Peptidase_A8"/>
    <property type="match status" value="1"/>
</dbReference>
<comment type="caution">
    <text evidence="12">The sequence shown here is derived from an EMBL/GenBank/DDBJ whole genome shotgun (WGS) entry which is preliminary data.</text>
</comment>
<evidence type="ECO:0000256" key="3">
    <source>
        <dbReference type="ARBA" id="ARBA00022670"/>
    </source>
</evidence>
<reference evidence="12 13" key="1">
    <citation type="submission" date="2021-05" db="EMBL/GenBank/DDBJ databases">
        <title>A Polyphasic approach of four new species of the genus Ohtaekwangia: Ohtaekwangia histidinii sp. nov., Ohtaekwangia cretensis sp. nov., Ohtaekwangia indiensis sp. nov., Ohtaekwangia reichenbachii sp. nov. from diverse environment.</title>
        <authorList>
            <person name="Octaviana S."/>
        </authorList>
    </citation>
    <scope>NUCLEOTIDE SEQUENCE [LARGE SCALE GENOMIC DNA]</scope>
    <source>
        <strain evidence="12 13">PWU4</strain>
    </source>
</reference>
<feature type="transmembrane region" description="Helical" evidence="9">
    <location>
        <begin position="97"/>
        <end position="115"/>
    </location>
</feature>
<comment type="pathway">
    <text evidence="9">Protein modification; lipoprotein biosynthesis (signal peptide cleavage).</text>
</comment>
<keyword evidence="3 9" id="KW-0645">Protease</keyword>
<dbReference type="EMBL" id="JAHESF010000010">
    <property type="protein sequence ID" value="MBT1697601.1"/>
    <property type="molecule type" value="Genomic_DNA"/>
</dbReference>
<keyword evidence="2 9" id="KW-1003">Cell membrane</keyword>
<dbReference type="AlphaFoldDB" id="A0AAP2DK67"/>
<dbReference type="PANTHER" id="PTHR33695:SF1">
    <property type="entry name" value="LIPOPROTEIN SIGNAL PEPTIDASE"/>
    <property type="match status" value="1"/>
</dbReference>
<feature type="active site" evidence="9">
    <location>
        <position position="125"/>
    </location>
</feature>
<dbReference type="HAMAP" id="MF_00161">
    <property type="entry name" value="LspA"/>
    <property type="match status" value="1"/>
</dbReference>
<evidence type="ECO:0000313" key="12">
    <source>
        <dbReference type="EMBL" id="MBT1697601.1"/>
    </source>
</evidence>
<evidence type="ECO:0000313" key="13">
    <source>
        <dbReference type="Proteomes" id="UP001319200"/>
    </source>
</evidence>
<evidence type="ECO:0000256" key="7">
    <source>
        <dbReference type="ARBA" id="ARBA00022989"/>
    </source>
</evidence>
<keyword evidence="13" id="KW-1185">Reference proteome</keyword>
<keyword evidence="7 9" id="KW-1133">Transmembrane helix</keyword>
<dbReference type="PANTHER" id="PTHR33695">
    <property type="entry name" value="LIPOPROTEIN SIGNAL PEPTIDASE"/>
    <property type="match status" value="1"/>
</dbReference>